<name>A0A2M9ZRY6_9LEPT</name>
<sequence length="128" mass="13965">MEKQILDILNAGLGVLKTGQEGLEKAKAEFNKSFQELAAKGAADNSEASVRVREFVDKLLNEAKELSTAAGKSYEDARVKIVEQYNKVTEEVKKIVPPEQIEAFKAKLTEVAETVKKAVPSQKSATAN</sequence>
<evidence type="ECO:0000313" key="2">
    <source>
        <dbReference type="EMBL" id="PJZ74858.1"/>
    </source>
</evidence>
<evidence type="ECO:0000313" key="3">
    <source>
        <dbReference type="Proteomes" id="UP000231962"/>
    </source>
</evidence>
<organism evidence="2 4">
    <name type="scientific">Leptospira perolatii</name>
    <dbReference type="NCBI Taxonomy" id="2023191"/>
    <lineage>
        <taxon>Bacteria</taxon>
        <taxon>Pseudomonadati</taxon>
        <taxon>Spirochaetota</taxon>
        <taxon>Spirochaetia</taxon>
        <taxon>Leptospirales</taxon>
        <taxon>Leptospiraceae</taxon>
        <taxon>Leptospira</taxon>
    </lineage>
</organism>
<dbReference type="AlphaFoldDB" id="A0A2M9ZRY6"/>
<comment type="caution">
    <text evidence="2">The sequence shown here is derived from an EMBL/GenBank/DDBJ whole genome shotgun (WGS) entry which is preliminary data.</text>
</comment>
<proteinExistence type="predicted"/>
<dbReference type="SUPFAM" id="SSF47162">
    <property type="entry name" value="Apolipoprotein"/>
    <property type="match status" value="1"/>
</dbReference>
<dbReference type="Proteomes" id="UP000231990">
    <property type="component" value="Unassembled WGS sequence"/>
</dbReference>
<dbReference type="EMBL" id="NPDY01000001">
    <property type="protein sequence ID" value="PJZ71324.1"/>
    <property type="molecule type" value="Genomic_DNA"/>
</dbReference>
<dbReference type="OrthoDB" id="340683at2"/>
<keyword evidence="3" id="KW-1185">Reference proteome</keyword>
<evidence type="ECO:0000313" key="4">
    <source>
        <dbReference type="Proteomes" id="UP000231990"/>
    </source>
</evidence>
<gene>
    <name evidence="1" type="ORF">CH360_02130</name>
    <name evidence="2" type="ORF">CH373_02130</name>
</gene>
<evidence type="ECO:0000313" key="1">
    <source>
        <dbReference type="EMBL" id="PJZ71324.1"/>
    </source>
</evidence>
<reference evidence="3 4" key="1">
    <citation type="submission" date="2017-07" db="EMBL/GenBank/DDBJ databases">
        <title>Leptospira spp. isolated from tropical soils.</title>
        <authorList>
            <person name="Thibeaux R."/>
            <person name="Iraola G."/>
            <person name="Ferres I."/>
            <person name="Bierque E."/>
            <person name="Girault D."/>
            <person name="Soupe-Gilbert M.-E."/>
            <person name="Picardeau M."/>
            <person name="Goarant C."/>
        </authorList>
    </citation>
    <scope>NUCLEOTIDE SEQUENCE [LARGE SCALE GENOMIC DNA]</scope>
    <source>
        <strain evidence="2 4">FH1-B-B1</strain>
        <strain evidence="1 3">FH1-B-C1</strain>
    </source>
</reference>
<dbReference type="NCBIfam" id="NF047773">
    <property type="entry name" value="phas_rel_Lepto"/>
    <property type="match status" value="1"/>
</dbReference>
<accession>A0A2M9ZRY6</accession>
<dbReference type="RefSeq" id="WP_100712266.1">
    <property type="nucleotide sequence ID" value="NZ_NPDY01000001.1"/>
</dbReference>
<dbReference type="Proteomes" id="UP000231962">
    <property type="component" value="Unassembled WGS sequence"/>
</dbReference>
<protein>
    <submittedName>
        <fullName evidence="2">Chemotaxis protein</fullName>
    </submittedName>
</protein>
<dbReference type="EMBL" id="NPDZ01000001">
    <property type="protein sequence ID" value="PJZ74858.1"/>
    <property type="molecule type" value="Genomic_DNA"/>
</dbReference>